<reference evidence="1 2" key="1">
    <citation type="submission" date="2023-09" db="EMBL/GenBank/DDBJ databases">
        <authorList>
            <person name="Wang M."/>
        </authorList>
    </citation>
    <scope>NUCLEOTIDE SEQUENCE [LARGE SCALE GENOMIC DNA]</scope>
    <source>
        <strain evidence="1">GT-2023</strain>
        <tissue evidence="1">Liver</tissue>
    </source>
</reference>
<dbReference type="Proteomes" id="UP001558613">
    <property type="component" value="Unassembled WGS sequence"/>
</dbReference>
<gene>
    <name evidence="1" type="ORF">QQF64_017314</name>
</gene>
<evidence type="ECO:0000313" key="1">
    <source>
        <dbReference type="EMBL" id="KAL1252621.1"/>
    </source>
</evidence>
<name>A0ABR3LIB0_9TELE</name>
<comment type="caution">
    <text evidence="1">The sequence shown here is derived from an EMBL/GenBank/DDBJ whole genome shotgun (WGS) entry which is preliminary data.</text>
</comment>
<keyword evidence="2" id="KW-1185">Reference proteome</keyword>
<dbReference type="EMBL" id="JAYMGO010000021">
    <property type="protein sequence ID" value="KAL1252621.1"/>
    <property type="molecule type" value="Genomic_DNA"/>
</dbReference>
<evidence type="ECO:0000313" key="2">
    <source>
        <dbReference type="Proteomes" id="UP001558613"/>
    </source>
</evidence>
<organism evidence="1 2">
    <name type="scientific">Cirrhinus molitorella</name>
    <name type="common">mud carp</name>
    <dbReference type="NCBI Taxonomy" id="172907"/>
    <lineage>
        <taxon>Eukaryota</taxon>
        <taxon>Metazoa</taxon>
        <taxon>Chordata</taxon>
        <taxon>Craniata</taxon>
        <taxon>Vertebrata</taxon>
        <taxon>Euteleostomi</taxon>
        <taxon>Actinopterygii</taxon>
        <taxon>Neopterygii</taxon>
        <taxon>Teleostei</taxon>
        <taxon>Ostariophysi</taxon>
        <taxon>Cypriniformes</taxon>
        <taxon>Cyprinidae</taxon>
        <taxon>Labeoninae</taxon>
        <taxon>Labeonini</taxon>
        <taxon>Cirrhinus</taxon>
    </lineage>
</organism>
<proteinExistence type="predicted"/>
<accession>A0ABR3LIB0</accession>
<protein>
    <submittedName>
        <fullName evidence="1">Uncharacterized protein</fullName>
    </submittedName>
</protein>
<sequence>MSTEEETTRHTLTEALWGTLAELSLSCDSSPVTSSGEWGQVHEESPARDLASQAAELMRLAQHWLLAGNPTAGQVAERVVVDRRCTTGDG</sequence>